<keyword evidence="1 6" id="KW-0963">Cytoplasm</keyword>
<evidence type="ECO:0000259" key="8">
    <source>
        <dbReference type="SMART" id="SM00967"/>
    </source>
</evidence>
<dbReference type="InterPro" id="IPR013123">
    <property type="entry name" value="SpoU_subst-bd"/>
</dbReference>
<dbReference type="Gene3D" id="3.40.1280.10">
    <property type="match status" value="1"/>
</dbReference>
<dbReference type="PANTHER" id="PTHR46429:SF1">
    <property type="entry name" value="23S RRNA (GUANOSINE-2'-O-)-METHYLTRANSFERASE RLMB"/>
    <property type="match status" value="1"/>
</dbReference>
<dbReference type="AlphaFoldDB" id="A0A1H2TI10"/>
<dbReference type="InterPro" id="IPR001537">
    <property type="entry name" value="SpoU_MeTrfase"/>
</dbReference>
<dbReference type="Proteomes" id="UP000198816">
    <property type="component" value="Unassembled WGS sequence"/>
</dbReference>
<name>A0A1H2TI10_THIRO</name>
<organism evidence="9 10">
    <name type="scientific">Thiocapsa roseopersicina</name>
    <dbReference type="NCBI Taxonomy" id="1058"/>
    <lineage>
        <taxon>Bacteria</taxon>
        <taxon>Pseudomonadati</taxon>
        <taxon>Pseudomonadota</taxon>
        <taxon>Gammaproteobacteria</taxon>
        <taxon>Chromatiales</taxon>
        <taxon>Chromatiaceae</taxon>
        <taxon>Thiocapsa</taxon>
    </lineage>
</organism>
<keyword evidence="4 6" id="KW-0808">Transferase</keyword>
<gene>
    <name evidence="6" type="primary">rlmB</name>
    <name evidence="9" type="ORF">SAMN05421783_1044</name>
</gene>
<sequence>MKASRRPVVSRDEVRHPTAGLHPVGGIHSARAAIKFGSEGVGELWLDRSRRDRRLSELADLASQAGVKVRQVERDELERAAEGTNHQGALAWVRVPSARSEQDLDLLLERIEGPPFLLLLDEVQDPHNLGACLRTAEGAGVHAVIAPKDNAVGLTPVVCKVASGAAETLPYVQVTNLARTMGYLKERGVWLTGTSGDADTELYAADLTGPLGLVMGSEGTGLRRLTREHCDRLVRLPMCGTVESLNVSVAAGVCLYEALRQRRV</sequence>
<feature type="binding site" evidence="6">
    <location>
        <position position="236"/>
    </location>
    <ligand>
        <name>S-adenosyl-L-methionine</name>
        <dbReference type="ChEBI" id="CHEBI:59789"/>
    </ligand>
</feature>
<feature type="binding site" evidence="6">
    <location>
        <position position="216"/>
    </location>
    <ligand>
        <name>S-adenosyl-L-methionine</name>
        <dbReference type="ChEBI" id="CHEBI:59789"/>
    </ligand>
</feature>
<dbReference type="FunFam" id="3.40.1280.10:FF:000008">
    <property type="entry name" value="Group 3 RNA methyltransferase TrmH"/>
    <property type="match status" value="1"/>
</dbReference>
<comment type="function">
    <text evidence="6">Specifically methylates the ribose of guanosine 2251 in 23S rRNA.</text>
</comment>
<dbReference type="SUPFAM" id="SSF55315">
    <property type="entry name" value="L30e-like"/>
    <property type="match status" value="1"/>
</dbReference>
<dbReference type="Pfam" id="PF08032">
    <property type="entry name" value="SpoU_sub_bind"/>
    <property type="match status" value="1"/>
</dbReference>
<keyword evidence="10" id="KW-1185">Reference proteome</keyword>
<dbReference type="InterPro" id="IPR024915">
    <property type="entry name" value="23S_rRNA_MeTrfase_RlmB"/>
</dbReference>
<dbReference type="Pfam" id="PF00588">
    <property type="entry name" value="SpoU_methylase"/>
    <property type="match status" value="1"/>
</dbReference>
<evidence type="ECO:0000256" key="4">
    <source>
        <dbReference type="ARBA" id="ARBA00022679"/>
    </source>
</evidence>
<dbReference type="GO" id="GO:0070039">
    <property type="term" value="F:rRNA (guanosine-2'-O-)-methyltransferase activity"/>
    <property type="evidence" value="ECO:0007669"/>
    <property type="project" value="UniProtKB-UniRule"/>
</dbReference>
<dbReference type="CDD" id="cd18103">
    <property type="entry name" value="SpoU-like_RlmB"/>
    <property type="match status" value="1"/>
</dbReference>
<dbReference type="InterPro" id="IPR029026">
    <property type="entry name" value="tRNA_m1G_MTases_N"/>
</dbReference>
<keyword evidence="2 6" id="KW-0698">rRNA processing</keyword>
<comment type="catalytic activity">
    <reaction evidence="6">
        <text>guanosine(2251) in 23S rRNA + S-adenosyl-L-methionine = 2'-O-methylguanosine(2251) in 23S rRNA + S-adenosyl-L-homocysteine + H(+)</text>
        <dbReference type="Rhea" id="RHEA:24140"/>
        <dbReference type="Rhea" id="RHEA-COMP:10239"/>
        <dbReference type="Rhea" id="RHEA-COMP:10241"/>
        <dbReference type="ChEBI" id="CHEBI:15378"/>
        <dbReference type="ChEBI" id="CHEBI:57856"/>
        <dbReference type="ChEBI" id="CHEBI:59789"/>
        <dbReference type="ChEBI" id="CHEBI:74269"/>
        <dbReference type="ChEBI" id="CHEBI:74445"/>
        <dbReference type="EC" id="2.1.1.185"/>
    </reaction>
</comment>
<evidence type="ECO:0000256" key="5">
    <source>
        <dbReference type="ARBA" id="ARBA00022691"/>
    </source>
</evidence>
<dbReference type="EC" id="2.1.1.185" evidence="6"/>
<dbReference type="GO" id="GO:0003723">
    <property type="term" value="F:RNA binding"/>
    <property type="evidence" value="ECO:0007669"/>
    <property type="project" value="InterPro"/>
</dbReference>
<evidence type="ECO:0000313" key="10">
    <source>
        <dbReference type="Proteomes" id="UP000198816"/>
    </source>
</evidence>
<proteinExistence type="inferred from homology"/>
<evidence type="ECO:0000256" key="6">
    <source>
        <dbReference type="HAMAP-Rule" id="MF_01887"/>
    </source>
</evidence>
<evidence type="ECO:0000313" key="9">
    <source>
        <dbReference type="EMBL" id="SDW43551.1"/>
    </source>
</evidence>
<dbReference type="STRING" id="1058.SAMN05421783_1044"/>
<dbReference type="NCBIfam" id="TIGR00186">
    <property type="entry name" value="rRNA_methyl_3"/>
    <property type="match status" value="1"/>
</dbReference>
<accession>A0A1H2TI10</accession>
<dbReference type="RefSeq" id="WP_245731754.1">
    <property type="nucleotide sequence ID" value="NZ_FNNZ01000004.1"/>
</dbReference>
<evidence type="ECO:0000256" key="2">
    <source>
        <dbReference type="ARBA" id="ARBA00022552"/>
    </source>
</evidence>
<dbReference type="InterPro" id="IPR004441">
    <property type="entry name" value="rRNA_MeTrfase_TrmH"/>
</dbReference>
<dbReference type="PANTHER" id="PTHR46429">
    <property type="entry name" value="23S RRNA (GUANOSINE-2'-O-)-METHYLTRANSFERASE RLMB"/>
    <property type="match status" value="1"/>
</dbReference>
<feature type="binding site" evidence="6">
    <location>
        <position position="245"/>
    </location>
    <ligand>
        <name>S-adenosyl-L-methionine</name>
        <dbReference type="ChEBI" id="CHEBI:59789"/>
    </ligand>
</feature>
<keyword evidence="5 6" id="KW-0949">S-adenosyl-L-methionine</keyword>
<dbReference type="GO" id="GO:0005829">
    <property type="term" value="C:cytosol"/>
    <property type="evidence" value="ECO:0007669"/>
    <property type="project" value="TreeGrafter"/>
</dbReference>
<dbReference type="InterPro" id="IPR029064">
    <property type="entry name" value="Ribosomal_eL30-like_sf"/>
</dbReference>
<dbReference type="InterPro" id="IPR029028">
    <property type="entry name" value="Alpha/beta_knot_MTases"/>
</dbReference>
<evidence type="ECO:0000256" key="1">
    <source>
        <dbReference type="ARBA" id="ARBA00022490"/>
    </source>
</evidence>
<feature type="domain" description="RNA 2-O ribose methyltransferase substrate binding" evidence="8">
    <location>
        <begin position="23"/>
        <end position="99"/>
    </location>
</feature>
<dbReference type="SUPFAM" id="SSF75217">
    <property type="entry name" value="alpha/beta knot"/>
    <property type="match status" value="1"/>
</dbReference>
<dbReference type="SMART" id="SM00967">
    <property type="entry name" value="SpoU_sub_bind"/>
    <property type="match status" value="1"/>
</dbReference>
<comment type="subcellular location">
    <subcellularLocation>
        <location evidence="6">Cytoplasm</location>
    </subcellularLocation>
</comment>
<comment type="similarity">
    <text evidence="6">Belongs to the class IV-like SAM-binding methyltransferase superfamily. RNA methyltransferase TrmH family. RlmB subfamily.</text>
</comment>
<keyword evidence="3 6" id="KW-0489">Methyltransferase</keyword>
<feature type="region of interest" description="Disordered" evidence="7">
    <location>
        <begin position="1"/>
        <end position="20"/>
    </location>
</feature>
<dbReference type="HAMAP" id="MF_01887">
    <property type="entry name" value="23SrRNA_methyltr_B"/>
    <property type="match status" value="1"/>
</dbReference>
<protein>
    <recommendedName>
        <fullName evidence="6">23S rRNA (guanosine-2'-O-)-methyltransferase RlmB</fullName>
        <ecNumber evidence="6">2.1.1.185</ecNumber>
    </recommendedName>
    <alternativeName>
        <fullName evidence="6">23S rRNA (guanosine2251 2'-O)-methyltransferase</fullName>
    </alternativeName>
    <alternativeName>
        <fullName evidence="6">23S rRNA Gm2251 2'-O-methyltransferase</fullName>
    </alternativeName>
</protein>
<reference evidence="10" key="1">
    <citation type="submission" date="2016-10" db="EMBL/GenBank/DDBJ databases">
        <authorList>
            <person name="Varghese N."/>
            <person name="Submissions S."/>
        </authorList>
    </citation>
    <scope>NUCLEOTIDE SEQUENCE [LARGE SCALE GENOMIC DNA]</scope>
    <source>
        <strain evidence="10">DSM 217</strain>
    </source>
</reference>
<evidence type="ECO:0000256" key="3">
    <source>
        <dbReference type="ARBA" id="ARBA00022603"/>
    </source>
</evidence>
<evidence type="ECO:0000256" key="7">
    <source>
        <dbReference type="SAM" id="MobiDB-lite"/>
    </source>
</evidence>
<dbReference type="EMBL" id="FNNZ01000004">
    <property type="protein sequence ID" value="SDW43551.1"/>
    <property type="molecule type" value="Genomic_DNA"/>
</dbReference>
<dbReference type="Gene3D" id="3.30.1330.30">
    <property type="match status" value="1"/>
</dbReference>